<sequence>MKFYNKLQRALLVFTLILLTTLISKTSAAPRKVRRCYVLSDPKPGSPGMRISCYNEATSYKDPSDGKRQFYKLSSNSN</sequence>
<gene>
    <name evidence="1" type="ORF">CTOB1V02_LOCUS4755</name>
</gene>
<proteinExistence type="predicted"/>
<accession>A0A7R8W9F4</accession>
<reference evidence="1" key="1">
    <citation type="submission" date="2020-11" db="EMBL/GenBank/DDBJ databases">
        <authorList>
            <person name="Tran Van P."/>
        </authorList>
    </citation>
    <scope>NUCLEOTIDE SEQUENCE</scope>
</reference>
<organism evidence="1">
    <name type="scientific">Cyprideis torosa</name>
    <dbReference type="NCBI Taxonomy" id="163714"/>
    <lineage>
        <taxon>Eukaryota</taxon>
        <taxon>Metazoa</taxon>
        <taxon>Ecdysozoa</taxon>
        <taxon>Arthropoda</taxon>
        <taxon>Crustacea</taxon>
        <taxon>Oligostraca</taxon>
        <taxon>Ostracoda</taxon>
        <taxon>Podocopa</taxon>
        <taxon>Podocopida</taxon>
        <taxon>Cytherocopina</taxon>
        <taxon>Cytheroidea</taxon>
        <taxon>Cytherideidae</taxon>
        <taxon>Cyprideis</taxon>
    </lineage>
</organism>
<evidence type="ECO:0000313" key="1">
    <source>
        <dbReference type="EMBL" id="CAD7226841.1"/>
    </source>
</evidence>
<dbReference type="AlphaFoldDB" id="A0A7R8W9F4"/>
<name>A0A7R8W9F4_9CRUS</name>
<dbReference type="EMBL" id="OB660949">
    <property type="protein sequence ID" value="CAD7226841.1"/>
    <property type="molecule type" value="Genomic_DNA"/>
</dbReference>
<protein>
    <submittedName>
        <fullName evidence="1">Uncharacterized protein</fullName>
    </submittedName>
</protein>